<accession>A0A6L9MX08</accession>
<dbReference type="PROSITE" id="PS50928">
    <property type="entry name" value="ABC_TM1"/>
    <property type="match status" value="2"/>
</dbReference>
<feature type="transmembrane region" description="Helical" evidence="8">
    <location>
        <begin position="447"/>
        <end position="471"/>
    </location>
</feature>
<feature type="transmembrane region" description="Helical" evidence="8">
    <location>
        <begin position="520"/>
        <end position="540"/>
    </location>
</feature>
<evidence type="ECO:0000256" key="1">
    <source>
        <dbReference type="ARBA" id="ARBA00004429"/>
    </source>
</evidence>
<organism evidence="10 11">
    <name type="scientific">Alteromonas hispanica</name>
    <dbReference type="NCBI Taxonomy" id="315421"/>
    <lineage>
        <taxon>Bacteria</taxon>
        <taxon>Pseudomonadati</taxon>
        <taxon>Pseudomonadota</taxon>
        <taxon>Gammaproteobacteria</taxon>
        <taxon>Alteromonadales</taxon>
        <taxon>Alteromonadaceae</taxon>
        <taxon>Alteromonas/Salinimonas group</taxon>
        <taxon>Alteromonas</taxon>
    </lineage>
</organism>
<evidence type="ECO:0000256" key="7">
    <source>
        <dbReference type="ARBA" id="ARBA00023136"/>
    </source>
</evidence>
<dbReference type="AlphaFoldDB" id="A0A6L9MX08"/>
<keyword evidence="6 8" id="KW-1133">Transmembrane helix</keyword>
<feature type="domain" description="ABC transmembrane type-1" evidence="9">
    <location>
        <begin position="368"/>
        <end position="568"/>
    </location>
</feature>
<evidence type="ECO:0000256" key="8">
    <source>
        <dbReference type="SAM" id="Phobius"/>
    </source>
</evidence>
<gene>
    <name evidence="10" type="ORF">GTW09_12420</name>
</gene>
<feature type="transmembrane region" description="Helical" evidence="8">
    <location>
        <begin position="313"/>
        <end position="339"/>
    </location>
</feature>
<keyword evidence="2" id="KW-0813">Transport</keyword>
<keyword evidence="7 8" id="KW-0472">Membrane</keyword>
<dbReference type="Gene3D" id="1.10.3720.10">
    <property type="entry name" value="MetI-like"/>
    <property type="match status" value="2"/>
</dbReference>
<name>A0A6L9MX08_9ALTE</name>
<dbReference type="Proteomes" id="UP000478837">
    <property type="component" value="Unassembled WGS sequence"/>
</dbReference>
<evidence type="ECO:0000256" key="4">
    <source>
        <dbReference type="ARBA" id="ARBA00022519"/>
    </source>
</evidence>
<keyword evidence="11" id="KW-1185">Reference proteome</keyword>
<proteinExistence type="predicted"/>
<comment type="subcellular location">
    <subcellularLocation>
        <location evidence="1">Cell inner membrane</location>
        <topology evidence="1">Multi-pass membrane protein</topology>
    </subcellularLocation>
</comment>
<evidence type="ECO:0000259" key="9">
    <source>
        <dbReference type="PROSITE" id="PS50928"/>
    </source>
</evidence>
<dbReference type="CDD" id="cd06261">
    <property type="entry name" value="TM_PBP2"/>
    <property type="match status" value="1"/>
</dbReference>
<keyword evidence="5 8" id="KW-0812">Transmembrane</keyword>
<evidence type="ECO:0000256" key="2">
    <source>
        <dbReference type="ARBA" id="ARBA00022448"/>
    </source>
</evidence>
<evidence type="ECO:0000313" key="10">
    <source>
        <dbReference type="EMBL" id="NDW22331.1"/>
    </source>
</evidence>
<keyword evidence="4" id="KW-0997">Cell inner membrane</keyword>
<dbReference type="InterPro" id="IPR000515">
    <property type="entry name" value="MetI-like"/>
</dbReference>
<feature type="transmembrane region" description="Helical" evidence="8">
    <location>
        <begin position="552"/>
        <end position="571"/>
    </location>
</feature>
<feature type="transmembrane region" description="Helical" evidence="8">
    <location>
        <begin position="38"/>
        <end position="56"/>
    </location>
</feature>
<dbReference type="InterPro" id="IPR035906">
    <property type="entry name" value="MetI-like_sf"/>
</dbReference>
<feature type="transmembrane region" description="Helical" evidence="8">
    <location>
        <begin position="7"/>
        <end position="32"/>
    </location>
</feature>
<dbReference type="RefSeq" id="WP_163112137.1">
    <property type="nucleotide sequence ID" value="NZ_JAAAWP010000007.1"/>
</dbReference>
<evidence type="ECO:0000256" key="3">
    <source>
        <dbReference type="ARBA" id="ARBA00022475"/>
    </source>
</evidence>
<dbReference type="PANTHER" id="PTHR43357:SF4">
    <property type="entry name" value="INNER MEMBRANE ABC TRANSPORTER PERMEASE PROTEIN YDCV"/>
    <property type="match status" value="1"/>
</dbReference>
<feature type="domain" description="ABC transmembrane type-1" evidence="9">
    <location>
        <begin position="68"/>
        <end position="285"/>
    </location>
</feature>
<dbReference type="GO" id="GO:0005886">
    <property type="term" value="C:plasma membrane"/>
    <property type="evidence" value="ECO:0007669"/>
    <property type="project" value="UniProtKB-SubCell"/>
</dbReference>
<feature type="transmembrane region" description="Helical" evidence="8">
    <location>
        <begin position="155"/>
        <end position="179"/>
    </location>
</feature>
<feature type="transmembrane region" description="Helical" evidence="8">
    <location>
        <begin position="492"/>
        <end position="514"/>
    </location>
</feature>
<reference evidence="10 11" key="1">
    <citation type="submission" date="2020-01" db="EMBL/GenBank/DDBJ databases">
        <title>Genomes of bacteria type strains.</title>
        <authorList>
            <person name="Chen J."/>
            <person name="Zhu S."/>
            <person name="Yang J."/>
        </authorList>
    </citation>
    <scope>NUCLEOTIDE SEQUENCE [LARGE SCALE GENOMIC DNA]</scope>
    <source>
        <strain evidence="10 11">LMG 22958</strain>
    </source>
</reference>
<feature type="transmembrane region" description="Helical" evidence="8">
    <location>
        <begin position="368"/>
        <end position="390"/>
    </location>
</feature>
<feature type="transmembrane region" description="Helical" evidence="8">
    <location>
        <begin position="264"/>
        <end position="292"/>
    </location>
</feature>
<comment type="caution">
    <text evidence="10">The sequence shown here is derived from an EMBL/GenBank/DDBJ whole genome shotgun (WGS) entry which is preliminary data.</text>
</comment>
<dbReference type="PANTHER" id="PTHR43357">
    <property type="entry name" value="INNER MEMBRANE ABC TRANSPORTER PERMEASE PROTEIN YDCV"/>
    <property type="match status" value="1"/>
</dbReference>
<feature type="transmembrane region" description="Helical" evidence="8">
    <location>
        <begin position="191"/>
        <end position="211"/>
    </location>
</feature>
<evidence type="ECO:0000256" key="6">
    <source>
        <dbReference type="ARBA" id="ARBA00022989"/>
    </source>
</evidence>
<evidence type="ECO:0000256" key="5">
    <source>
        <dbReference type="ARBA" id="ARBA00022692"/>
    </source>
</evidence>
<protein>
    <submittedName>
        <fullName evidence="10">ABC transporter permease subunit</fullName>
    </submittedName>
</protein>
<dbReference type="EMBL" id="JAAAWP010000007">
    <property type="protein sequence ID" value="NDW22331.1"/>
    <property type="molecule type" value="Genomic_DNA"/>
</dbReference>
<feature type="transmembrane region" description="Helical" evidence="8">
    <location>
        <begin position="411"/>
        <end position="435"/>
    </location>
</feature>
<evidence type="ECO:0000313" key="11">
    <source>
        <dbReference type="Proteomes" id="UP000478837"/>
    </source>
</evidence>
<feature type="transmembrane region" description="Helical" evidence="8">
    <location>
        <begin position="114"/>
        <end position="135"/>
    </location>
</feature>
<feature type="transmembrane region" description="Helical" evidence="8">
    <location>
        <begin position="218"/>
        <end position="239"/>
    </location>
</feature>
<keyword evidence="3" id="KW-1003">Cell membrane</keyword>
<sequence>MIGYSNYFYRVTILARWLLLILLTVPVLAGVVGVVLPAFGYFPAIGANAVSMDVFARLFALDDAAEMIALSLTTGAASTLIACLCAFSLLAVFYRTRVLSWLQGLFSPFLVLPHAAASISLLFLLSPSGFFARLFTFDSDAIPSSSQSYFLFDELGLGIVLALIVKEVPFILLMALSVMSQPLIKEKINGYFNVGVSLGYSSISVFFKLILPVLYPQIRLPLLAVLVFAVSNVEIPLILGPNNPSTLAVAVLHWFNHIDLSMRLMASAAAVVQVGVAAVAIGLVILIENILAWLGERSWLSGKRTFGDDGLKLLSLFVVAGYAVLVAGTLFNLVLFSVAQHWPFPQVLPSGLTVLHWQSVLEAALEPIINTLILGGMVSLTALVLVLLALENEVLGSFNRAPDKAHSYQSNAGALLNIALFLPLLVPGVAFLYGLVWFQQIALKNAVWFHVYIAHIVYVMPYVFLSLAIAYRKLDSRYAMVAQSLGKSPIRVFLSIKLPLLAGPIMVAFALGLAISFSQYLPTLLATGGAISTVTTEAVAAASGSSMRLSAAYVIIQAVLPLVGFLLAWWLPGVLFTPRKVQINNKTTSPQPFRGS</sequence>
<feature type="transmembrane region" description="Helical" evidence="8">
    <location>
        <begin position="68"/>
        <end position="94"/>
    </location>
</feature>
<dbReference type="SUPFAM" id="SSF161098">
    <property type="entry name" value="MetI-like"/>
    <property type="match status" value="2"/>
</dbReference>
<dbReference type="GO" id="GO:0055085">
    <property type="term" value="P:transmembrane transport"/>
    <property type="evidence" value="ECO:0007669"/>
    <property type="project" value="InterPro"/>
</dbReference>